<dbReference type="SUPFAM" id="SSF50729">
    <property type="entry name" value="PH domain-like"/>
    <property type="match status" value="1"/>
</dbReference>
<evidence type="ECO:0000313" key="3">
    <source>
        <dbReference type="EMBL" id="KAF3042123.1"/>
    </source>
</evidence>
<dbReference type="InterPro" id="IPR035899">
    <property type="entry name" value="DBL_dom_sf"/>
</dbReference>
<dbReference type="SUPFAM" id="SSF48065">
    <property type="entry name" value="DBL homology domain (DH-domain)"/>
    <property type="match status" value="1"/>
</dbReference>
<dbReference type="SMART" id="SM00233">
    <property type="entry name" value="PH"/>
    <property type="match status" value="1"/>
</dbReference>
<reference evidence="3" key="1">
    <citation type="submission" date="2019-04" db="EMBL/GenBank/DDBJ databases">
        <title>Sequencing of skin fungus with MAO and IRED activity.</title>
        <authorList>
            <person name="Marsaioli A.J."/>
            <person name="Bonatto J.M.C."/>
            <person name="Reis Junior O."/>
        </authorList>
    </citation>
    <scope>NUCLEOTIDE SEQUENCE</scope>
    <source>
        <strain evidence="3">28M1</strain>
    </source>
</reference>
<evidence type="ECO:0000256" key="1">
    <source>
        <dbReference type="SAM" id="MobiDB-lite"/>
    </source>
</evidence>
<feature type="region of interest" description="Disordered" evidence="1">
    <location>
        <begin position="354"/>
        <end position="400"/>
    </location>
</feature>
<comment type="caution">
    <text evidence="3">The sequence shown here is derived from an EMBL/GenBank/DDBJ whole genome shotgun (WGS) entry which is preliminary data.</text>
</comment>
<dbReference type="EMBL" id="SWKV01000017">
    <property type="protein sequence ID" value="KAF3042123.1"/>
    <property type="molecule type" value="Genomic_DNA"/>
</dbReference>
<name>A0A9P4WUN7_9PLEO</name>
<organism evidence="3 4">
    <name type="scientific">Didymella heteroderae</name>
    <dbReference type="NCBI Taxonomy" id="1769908"/>
    <lineage>
        <taxon>Eukaryota</taxon>
        <taxon>Fungi</taxon>
        <taxon>Dikarya</taxon>
        <taxon>Ascomycota</taxon>
        <taxon>Pezizomycotina</taxon>
        <taxon>Dothideomycetes</taxon>
        <taxon>Pleosporomycetidae</taxon>
        <taxon>Pleosporales</taxon>
        <taxon>Pleosporineae</taxon>
        <taxon>Didymellaceae</taxon>
        <taxon>Didymella</taxon>
    </lineage>
</organism>
<keyword evidence="4" id="KW-1185">Reference proteome</keyword>
<dbReference type="OrthoDB" id="5365701at2759"/>
<proteinExistence type="predicted"/>
<dbReference type="InterPro" id="IPR001849">
    <property type="entry name" value="PH_domain"/>
</dbReference>
<accession>A0A9P4WUN7</accession>
<feature type="compositionally biased region" description="Polar residues" evidence="1">
    <location>
        <begin position="419"/>
        <end position="430"/>
    </location>
</feature>
<feature type="domain" description="PH" evidence="2">
    <location>
        <begin position="697"/>
        <end position="817"/>
    </location>
</feature>
<dbReference type="AlphaFoldDB" id="A0A9P4WUN7"/>
<dbReference type="InterPro" id="IPR031348">
    <property type="entry name" value="PigL_N"/>
</dbReference>
<dbReference type="PROSITE" id="PS50003">
    <property type="entry name" value="PH_DOMAIN"/>
    <property type="match status" value="1"/>
</dbReference>
<dbReference type="PANTHER" id="PTHR46572:SF1">
    <property type="entry name" value="RHO1 GUANINE NUCLEOTIDE EXCHANGE FACTOR TUS1"/>
    <property type="match status" value="1"/>
</dbReference>
<dbReference type="Pfam" id="PF17111">
    <property type="entry name" value="PigL_N"/>
    <property type="match status" value="1"/>
</dbReference>
<gene>
    <name evidence="3" type="ORF">E8E12_005121</name>
</gene>
<feature type="region of interest" description="Disordered" evidence="1">
    <location>
        <begin position="419"/>
        <end position="438"/>
    </location>
</feature>
<dbReference type="InterPro" id="IPR011993">
    <property type="entry name" value="PH-like_dom_sf"/>
</dbReference>
<sequence length="819" mass="92340">MEPVSAVFGIMAALPQCIQSAKELYDLRERYKDASVLITAIYSESMVIAASLSQVQNLLQHDALLQKPQLLETFDRALTGCRVVYGCLEEEVRDLVEKAKRNDLKFRDRAKYLWKEDTFKELLTQIRGQQSALSLLIQGLQMESMADMRKLVEDNSGKLDQIVKRSRTLRQTHPRIRVPDSIFSYEGGVADALDAESIAKSTHFEFDDQVINSKAYRRAMARYTMNPADVLLDLKEPEAVEIEVAEEDSTEMGTIQGPELKRNPVIAARSQQLVAQFTSGSEEEIAMVLPKPVAQELSPKDERVDPLDSLERNVLPYMPRITSTAPYLTPVRADTFDTIETKVENTSVRVPLRSFSEGSPVVQEASPPLPPRRTSGPQLRPKDSAATLKARSKSSDESLDVSEAGSILSCVSEASSQTAYESMQQSQTPSRKPVRKPLPLTHKVSHAVLGGLPSMPTSPNSQATTAPFDSGEMHAVWLLLVEAERNFFDRTTRLRKMFYDNVVRQWPLLEPHLGIVLICEQLAATNKKFLWLPMEQQLLESEQAICDPTIFATWIDHGQRMFREYCQALPHAIGALRATQNSDGKFTPFVNTLGLSLAYFGKSWEDYLKLPITELDLYIESMRSLISIANDAKQSGADAEVQRITAALNALEWLKSSSASVLEESQSRENIQNLERRIHTLDTDILAQLSLLDTNRRVRYQGSMTMKLKSKGPWHAVHVVLLDNYLLWGKVKAQKKTFGDKIIVLDAPVPVSELDVSLPCDQHQFQKATMFDEVPRNSIQYIIMIKRKDSNGKAHMLGSPTYQERQIWMDHFETVTEKR</sequence>
<dbReference type="InterPro" id="IPR052233">
    <property type="entry name" value="Rho-type_GEFs"/>
</dbReference>
<dbReference type="PANTHER" id="PTHR46572">
    <property type="entry name" value="RHO1 GDP-GTP EXCHANGE PROTEIN 1-RELATED"/>
    <property type="match status" value="1"/>
</dbReference>
<protein>
    <recommendedName>
        <fullName evidence="2">PH domain-containing protein</fullName>
    </recommendedName>
</protein>
<dbReference type="Proteomes" id="UP000758155">
    <property type="component" value="Unassembled WGS sequence"/>
</dbReference>
<evidence type="ECO:0000259" key="2">
    <source>
        <dbReference type="PROSITE" id="PS50003"/>
    </source>
</evidence>
<dbReference type="Gene3D" id="1.20.900.10">
    <property type="entry name" value="Dbl homology (DH) domain"/>
    <property type="match status" value="1"/>
</dbReference>
<evidence type="ECO:0000313" key="4">
    <source>
        <dbReference type="Proteomes" id="UP000758155"/>
    </source>
</evidence>
<dbReference type="Gene3D" id="2.30.29.30">
    <property type="entry name" value="Pleckstrin-homology domain (PH domain)/Phosphotyrosine-binding domain (PTB)"/>
    <property type="match status" value="1"/>
</dbReference>